<dbReference type="Pfam" id="PF02130">
    <property type="entry name" value="YbeY"/>
    <property type="match status" value="1"/>
</dbReference>
<evidence type="ECO:0000256" key="4">
    <source>
        <dbReference type="ARBA" id="ARBA00022759"/>
    </source>
</evidence>
<dbReference type="Proteomes" id="UP001156694">
    <property type="component" value="Unassembled WGS sequence"/>
</dbReference>
<dbReference type="EMBL" id="BSNN01000001">
    <property type="protein sequence ID" value="GLQ33743.1"/>
    <property type="molecule type" value="Genomic_DNA"/>
</dbReference>
<keyword evidence="5 7" id="KW-0378">Hydrolase</keyword>
<dbReference type="HAMAP" id="MF_00009">
    <property type="entry name" value="Endoribonucl_YbeY"/>
    <property type="match status" value="1"/>
</dbReference>
<evidence type="ECO:0000256" key="1">
    <source>
        <dbReference type="ARBA" id="ARBA00010875"/>
    </source>
</evidence>
<evidence type="ECO:0000313" key="9">
    <source>
        <dbReference type="Proteomes" id="UP001156694"/>
    </source>
</evidence>
<comment type="caution">
    <text evidence="8">The sequence shown here is derived from an EMBL/GenBank/DDBJ whole genome shotgun (WGS) entry which is preliminary data.</text>
</comment>
<dbReference type="NCBIfam" id="TIGR00043">
    <property type="entry name" value="rRNA maturation RNase YbeY"/>
    <property type="match status" value="1"/>
</dbReference>
<dbReference type="InterPro" id="IPR002036">
    <property type="entry name" value="YbeY"/>
</dbReference>
<dbReference type="InterPro" id="IPR023091">
    <property type="entry name" value="MetalPrtase_cat_dom_sf_prd"/>
</dbReference>
<reference evidence="9" key="1">
    <citation type="journal article" date="2019" name="Int. J. Syst. Evol. Microbiol.">
        <title>The Global Catalogue of Microorganisms (GCM) 10K type strain sequencing project: providing services to taxonomists for standard genome sequencing and annotation.</title>
        <authorList>
            <consortium name="The Broad Institute Genomics Platform"/>
            <consortium name="The Broad Institute Genome Sequencing Center for Infectious Disease"/>
            <person name="Wu L."/>
            <person name="Ma J."/>
        </authorList>
    </citation>
    <scope>NUCLEOTIDE SEQUENCE [LARGE SCALE GENOMIC DNA]</scope>
    <source>
        <strain evidence="9">NBRC 110140</strain>
    </source>
</reference>
<keyword evidence="2 7" id="KW-0540">Nuclease</keyword>
<keyword evidence="9" id="KW-1185">Reference proteome</keyword>
<keyword evidence="4 7" id="KW-0255">Endonuclease</keyword>
<feature type="binding site" evidence="7">
    <location>
        <position position="136"/>
    </location>
    <ligand>
        <name>Zn(2+)</name>
        <dbReference type="ChEBI" id="CHEBI:29105"/>
        <note>catalytic</note>
    </ligand>
</feature>
<evidence type="ECO:0000256" key="2">
    <source>
        <dbReference type="ARBA" id="ARBA00022722"/>
    </source>
</evidence>
<gene>
    <name evidence="7 8" type="primary">ybeY</name>
    <name evidence="8" type="ORF">GCM10007939_00260</name>
</gene>
<comment type="similarity">
    <text evidence="1 7">Belongs to the endoribonuclease YbeY family.</text>
</comment>
<keyword evidence="7" id="KW-0698">rRNA processing</keyword>
<evidence type="ECO:0000313" key="8">
    <source>
        <dbReference type="EMBL" id="GLQ33743.1"/>
    </source>
</evidence>
<dbReference type="PANTHER" id="PTHR46986">
    <property type="entry name" value="ENDORIBONUCLEASE YBEY, CHLOROPLASTIC"/>
    <property type="match status" value="1"/>
</dbReference>
<comment type="cofactor">
    <cofactor evidence="7">
        <name>Zn(2+)</name>
        <dbReference type="ChEBI" id="CHEBI:29105"/>
    </cofactor>
    <text evidence="7">Binds 1 zinc ion.</text>
</comment>
<dbReference type="InterPro" id="IPR020549">
    <property type="entry name" value="YbeY_CS"/>
</dbReference>
<comment type="subcellular location">
    <subcellularLocation>
        <location evidence="7">Cytoplasm</location>
    </subcellularLocation>
</comment>
<feature type="binding site" evidence="7">
    <location>
        <position position="140"/>
    </location>
    <ligand>
        <name>Zn(2+)</name>
        <dbReference type="ChEBI" id="CHEBI:29105"/>
        <note>catalytic</note>
    </ligand>
</feature>
<dbReference type="PROSITE" id="PS01306">
    <property type="entry name" value="UPF0054"/>
    <property type="match status" value="1"/>
</dbReference>
<organism evidence="8 9">
    <name type="scientific">Amylibacter marinus</name>
    <dbReference type="NCBI Taxonomy" id="1475483"/>
    <lineage>
        <taxon>Bacteria</taxon>
        <taxon>Pseudomonadati</taxon>
        <taxon>Pseudomonadota</taxon>
        <taxon>Alphaproteobacteria</taxon>
        <taxon>Rhodobacterales</taxon>
        <taxon>Paracoccaceae</taxon>
        <taxon>Amylibacter</taxon>
    </lineage>
</organism>
<accession>A0ABQ5VQR4</accession>
<keyword evidence="3 7" id="KW-0479">Metal-binding</keyword>
<dbReference type="SUPFAM" id="SSF55486">
    <property type="entry name" value="Metalloproteases ('zincins'), catalytic domain"/>
    <property type="match status" value="1"/>
</dbReference>
<keyword evidence="7" id="KW-0690">Ribosome biogenesis</keyword>
<sequence>MMLNTAKMTNSVEVILEDSRWAQSELDTLALGAFDIVLRDIGLAGGWHVNVLACDDAKIQQLNADHRRKDAATNVLSWPNEELAPEAPGGVPDLPTVNVFGENELGDIAVSFETCRKEAQAKGISMRDHVTHLLIHGYLHLLGYDHETDADATLMEGKEILLLETLGISDPYREDKP</sequence>
<proteinExistence type="inferred from homology"/>
<keyword evidence="6 7" id="KW-0862">Zinc</keyword>
<evidence type="ECO:0000256" key="7">
    <source>
        <dbReference type="HAMAP-Rule" id="MF_00009"/>
    </source>
</evidence>
<evidence type="ECO:0000256" key="3">
    <source>
        <dbReference type="ARBA" id="ARBA00022723"/>
    </source>
</evidence>
<dbReference type="Gene3D" id="3.40.390.30">
    <property type="entry name" value="Metalloproteases ('zincins'), catalytic domain"/>
    <property type="match status" value="1"/>
</dbReference>
<dbReference type="EC" id="3.1.-.-" evidence="7"/>
<evidence type="ECO:0000256" key="6">
    <source>
        <dbReference type="ARBA" id="ARBA00022833"/>
    </source>
</evidence>
<feature type="binding site" evidence="7">
    <location>
        <position position="146"/>
    </location>
    <ligand>
        <name>Zn(2+)</name>
        <dbReference type="ChEBI" id="CHEBI:29105"/>
        <note>catalytic</note>
    </ligand>
</feature>
<comment type="function">
    <text evidence="7">Single strand-specific metallo-endoribonuclease involved in late-stage 70S ribosome quality control and in maturation of the 3' terminus of the 16S rRNA.</text>
</comment>
<evidence type="ECO:0000256" key="5">
    <source>
        <dbReference type="ARBA" id="ARBA00022801"/>
    </source>
</evidence>
<name>A0ABQ5VQR4_9RHOB</name>
<keyword evidence="7" id="KW-0963">Cytoplasm</keyword>
<protein>
    <recommendedName>
        <fullName evidence="7">Endoribonuclease YbeY</fullName>
        <ecNumber evidence="7">3.1.-.-</ecNumber>
    </recommendedName>
</protein>
<dbReference type="PANTHER" id="PTHR46986:SF1">
    <property type="entry name" value="ENDORIBONUCLEASE YBEY, CHLOROPLASTIC"/>
    <property type="match status" value="1"/>
</dbReference>